<proteinExistence type="predicted"/>
<comment type="caution">
    <text evidence="1">The sequence shown here is derived from an EMBL/GenBank/DDBJ whole genome shotgun (WGS) entry which is preliminary data.</text>
</comment>
<name>A0A8B2P158_9HYPH</name>
<dbReference type="Pfam" id="PF11164">
    <property type="entry name" value="DUF2948"/>
    <property type="match status" value="1"/>
</dbReference>
<protein>
    <submittedName>
        <fullName evidence="1">DUF2948 domain-containing protein</fullName>
    </submittedName>
</protein>
<dbReference type="EMBL" id="QHHQ01000001">
    <property type="protein sequence ID" value="RAI03886.1"/>
    <property type="molecule type" value="Genomic_DNA"/>
</dbReference>
<keyword evidence="2" id="KW-1185">Reference proteome</keyword>
<dbReference type="RefSeq" id="WP_111342937.1">
    <property type="nucleotide sequence ID" value="NZ_QHHQ01000001.1"/>
</dbReference>
<reference evidence="1 2" key="1">
    <citation type="submission" date="2018-05" db="EMBL/GenBank/DDBJ databases">
        <title>Acuticoccus sediminis sp. nov., isolated from deep-sea sediment of Indian Ocean.</title>
        <authorList>
            <person name="Liu X."/>
            <person name="Lai Q."/>
            <person name="Du Y."/>
            <person name="Sun F."/>
            <person name="Zhang X."/>
            <person name="Wang S."/>
            <person name="Shao Z."/>
        </authorList>
    </citation>
    <scope>NUCLEOTIDE SEQUENCE [LARGE SCALE GENOMIC DNA]</scope>
    <source>
        <strain evidence="1 2">PTG4-2</strain>
    </source>
</reference>
<dbReference type="InterPro" id="IPR021335">
    <property type="entry name" value="DUF2948"/>
</dbReference>
<evidence type="ECO:0000313" key="2">
    <source>
        <dbReference type="Proteomes" id="UP000249590"/>
    </source>
</evidence>
<dbReference type="OrthoDB" id="9806367at2"/>
<evidence type="ECO:0000313" key="1">
    <source>
        <dbReference type="EMBL" id="RAI03886.1"/>
    </source>
</evidence>
<dbReference type="AlphaFoldDB" id="A0A8B2P158"/>
<gene>
    <name evidence="1" type="ORF">DLJ53_05290</name>
</gene>
<dbReference type="Proteomes" id="UP000249590">
    <property type="component" value="Unassembled WGS sequence"/>
</dbReference>
<sequence>MTPSPHPVKMFALDDEDLAVVSAHVQDAVAKVADIRWSPADGHFAIPMNRFAWELTADRKSRRRGDERRRAVLSFARVKRAQVTGVAPGDKETVLSILAVVFEEGETPAGTISIVCSGDVMIRLEVECIEAQLTDLGGAWSASMRPKHAVGR</sequence>
<organism evidence="1 2">
    <name type="scientific">Acuticoccus sediminis</name>
    <dbReference type="NCBI Taxonomy" id="2184697"/>
    <lineage>
        <taxon>Bacteria</taxon>
        <taxon>Pseudomonadati</taxon>
        <taxon>Pseudomonadota</taxon>
        <taxon>Alphaproteobacteria</taxon>
        <taxon>Hyphomicrobiales</taxon>
        <taxon>Amorphaceae</taxon>
        <taxon>Acuticoccus</taxon>
    </lineage>
</organism>
<accession>A0A8B2P158</accession>